<evidence type="ECO:0000256" key="1">
    <source>
        <dbReference type="SAM" id="MobiDB-lite"/>
    </source>
</evidence>
<feature type="compositionally biased region" description="Polar residues" evidence="1">
    <location>
        <begin position="411"/>
        <end position="421"/>
    </location>
</feature>
<reference evidence="3" key="2">
    <citation type="journal article" date="2021" name="Sci. Data">
        <title>Chromosome-scale genome sequencing, assembly and annotation of six genomes from subfamily Leishmaniinae.</title>
        <authorList>
            <person name="Almutairi H."/>
            <person name="Urbaniak M.D."/>
            <person name="Bates M.D."/>
            <person name="Jariyapan N."/>
            <person name="Kwakye-Nuako G."/>
            <person name="Thomaz Soccol V."/>
            <person name="Al-Salem W.S."/>
            <person name="Dillon R.J."/>
            <person name="Bates P.A."/>
            <person name="Gatherer D."/>
        </authorList>
    </citation>
    <scope>NUCLEOTIDE SEQUENCE [LARGE SCALE GENOMIC DNA]</scope>
</reference>
<dbReference type="OrthoDB" id="273129at2759"/>
<dbReference type="KEGG" id="lmat:92511032"/>
<keyword evidence="3" id="KW-1185">Reference proteome</keyword>
<comment type="caution">
    <text evidence="2">The sequence shown here is derived from an EMBL/GenBank/DDBJ whole genome shotgun (WGS) entry which is preliminary data.</text>
</comment>
<feature type="region of interest" description="Disordered" evidence="1">
    <location>
        <begin position="135"/>
        <end position="155"/>
    </location>
</feature>
<dbReference type="GeneID" id="92511032"/>
<dbReference type="AlphaFoldDB" id="A0A836KBZ9"/>
<dbReference type="RefSeq" id="XP_067174625.1">
    <property type="nucleotide sequence ID" value="XM_067318520.1"/>
</dbReference>
<name>A0A836KBZ9_9TRYP</name>
<gene>
    <name evidence="2" type="ORF">LSCM1_00891</name>
</gene>
<feature type="region of interest" description="Disordered" evidence="1">
    <location>
        <begin position="320"/>
        <end position="346"/>
    </location>
</feature>
<dbReference type="EMBL" id="JAFEUZ010000035">
    <property type="protein sequence ID" value="KAG5466717.1"/>
    <property type="molecule type" value="Genomic_DNA"/>
</dbReference>
<organism evidence="2 3">
    <name type="scientific">Leishmania martiniquensis</name>
    <dbReference type="NCBI Taxonomy" id="1580590"/>
    <lineage>
        <taxon>Eukaryota</taxon>
        <taxon>Discoba</taxon>
        <taxon>Euglenozoa</taxon>
        <taxon>Kinetoplastea</taxon>
        <taxon>Metakinetoplastina</taxon>
        <taxon>Trypanosomatida</taxon>
        <taxon>Trypanosomatidae</taxon>
        <taxon>Leishmaniinae</taxon>
        <taxon>Leishmania</taxon>
    </lineage>
</organism>
<feature type="compositionally biased region" description="Polar residues" evidence="1">
    <location>
        <begin position="320"/>
        <end position="338"/>
    </location>
</feature>
<sequence>MDKGCEDANGSGRCHHKSNALRKFFHKSLSDRSMTPKTDDGSPIARGDSSSSPGSAREPEELEDHMLGSNFDKTELCIACGFPRGSSVCCPVTRRHHGTDEPMASGRHRSNHLRLHPASKGIFAKMRVKFPLSPVRHHHRSRRVGEESGSSTAGELHPLAQGVEDTVFNGADGHALRVGTPRMGGAGDPLSRENGIESFDNGFHAHPLSGIDVREAGDGVDGASSQDEGAAQYYCYTDENGYTYWYTQELQDPAQQEEFAASAEAAQMSEQATNLCCDAQTGHAGANFSLPAGSYMCEYVDENGQTVYCIYTPEVDGAQNSTGEAPLQTGNTNNDRAPSTSTTSVATPRIASTVSRDATTSFKHRTPAAFFASITGALKSRRSHRTRGHADPLSLSLREDMDTDPPAPMGTVTSETLTSPDNDVMHPYDNEVEEFMELLNESEKKRFLKERKRLIKELAASEKRERDALTKQRHDGMEVLGREERTEILALRNDQDIKTPHKRVGKA</sequence>
<protein>
    <submittedName>
        <fullName evidence="2">Uncharacterized protein</fullName>
    </submittedName>
</protein>
<reference evidence="3" key="1">
    <citation type="journal article" date="2021" name="Microbiol. Resour. Announc.">
        <title>LGAAP: Leishmaniinae Genome Assembly and Annotation Pipeline.</title>
        <authorList>
            <person name="Almutairi H."/>
            <person name="Urbaniak M.D."/>
            <person name="Bates M.D."/>
            <person name="Jariyapan N."/>
            <person name="Kwakye-Nuako G."/>
            <person name="Thomaz-Soccol V."/>
            <person name="Al-Salem W.S."/>
            <person name="Dillon R.J."/>
            <person name="Bates P.A."/>
            <person name="Gatherer D."/>
        </authorList>
    </citation>
    <scope>NUCLEOTIDE SEQUENCE [LARGE SCALE GENOMIC DNA]</scope>
</reference>
<evidence type="ECO:0000313" key="3">
    <source>
        <dbReference type="Proteomes" id="UP000673552"/>
    </source>
</evidence>
<feature type="region of interest" description="Disordered" evidence="1">
    <location>
        <begin position="25"/>
        <end position="61"/>
    </location>
</feature>
<feature type="region of interest" description="Disordered" evidence="1">
    <location>
        <begin position="382"/>
        <end position="424"/>
    </location>
</feature>
<accession>A0A836KBZ9</accession>
<dbReference type="Proteomes" id="UP000673552">
    <property type="component" value="Unassembled WGS sequence"/>
</dbReference>
<proteinExistence type="predicted"/>
<evidence type="ECO:0000313" key="2">
    <source>
        <dbReference type="EMBL" id="KAG5466717.1"/>
    </source>
</evidence>